<feature type="chain" id="PRO_5031127157" evidence="1">
    <location>
        <begin position="23"/>
        <end position="776"/>
    </location>
</feature>
<dbReference type="InterPro" id="IPR026341">
    <property type="entry name" value="T9SS_type_B"/>
</dbReference>
<organism evidence="2 3">
    <name type="scientific">Runella defluvii</name>
    <dbReference type="NCBI Taxonomy" id="370973"/>
    <lineage>
        <taxon>Bacteria</taxon>
        <taxon>Pseudomonadati</taxon>
        <taxon>Bacteroidota</taxon>
        <taxon>Cytophagia</taxon>
        <taxon>Cytophagales</taxon>
        <taxon>Spirosomataceae</taxon>
        <taxon>Runella</taxon>
    </lineage>
</organism>
<comment type="caution">
    <text evidence="2">The sequence shown here is derived from an EMBL/GenBank/DDBJ whole genome shotgun (WGS) entry which is preliminary data.</text>
</comment>
<dbReference type="AlphaFoldDB" id="A0A7W6EQL2"/>
<proteinExistence type="predicted"/>
<accession>A0A7W6EQL2</accession>
<reference evidence="2 3" key="1">
    <citation type="submission" date="2020-08" db="EMBL/GenBank/DDBJ databases">
        <title>Genomic Encyclopedia of Type Strains, Phase IV (KMG-IV): sequencing the most valuable type-strain genomes for metagenomic binning, comparative biology and taxonomic classification.</title>
        <authorList>
            <person name="Goeker M."/>
        </authorList>
    </citation>
    <scope>NUCLEOTIDE SEQUENCE [LARGE SCALE GENOMIC DNA]</scope>
    <source>
        <strain evidence="2 3">DSM 17976</strain>
    </source>
</reference>
<protein>
    <submittedName>
        <fullName evidence="2">Gliding motility-associated-like protein</fullName>
    </submittedName>
</protein>
<name>A0A7W6EQL2_9BACT</name>
<dbReference type="RefSeq" id="WP_183974421.1">
    <property type="nucleotide sequence ID" value="NZ_JACIBY010000005.1"/>
</dbReference>
<evidence type="ECO:0000256" key="1">
    <source>
        <dbReference type="SAM" id="SignalP"/>
    </source>
</evidence>
<keyword evidence="1" id="KW-0732">Signal</keyword>
<feature type="signal peptide" evidence="1">
    <location>
        <begin position="1"/>
        <end position="22"/>
    </location>
</feature>
<gene>
    <name evidence="2" type="ORF">FHS57_002730</name>
</gene>
<evidence type="ECO:0000313" key="2">
    <source>
        <dbReference type="EMBL" id="MBB3838724.1"/>
    </source>
</evidence>
<dbReference type="EMBL" id="JACIBY010000005">
    <property type="protein sequence ID" value="MBB3838724.1"/>
    <property type="molecule type" value="Genomic_DNA"/>
</dbReference>
<dbReference type="NCBIfam" id="TIGR04131">
    <property type="entry name" value="Bac_Flav_CTERM"/>
    <property type="match status" value="1"/>
</dbReference>
<evidence type="ECO:0000313" key="3">
    <source>
        <dbReference type="Proteomes" id="UP000541352"/>
    </source>
</evidence>
<keyword evidence="3" id="KW-1185">Reference proteome</keyword>
<dbReference type="Proteomes" id="UP000541352">
    <property type="component" value="Unassembled WGS sequence"/>
</dbReference>
<sequence>MKVSLPIGLFFLTTLLAQLSWASGVQDCDGLSAPTISSEKQVTCAGQPIILKAAGCSGTVVWSNGKTGSPLTVYPSQTTTYTAYCQKDSCKSASSNALPITVTIPATPVVKANKTSVCLGDTVTLTATGCTGNFIWSNGMLGASIQVQPINTTKYTATCRTEGCVSCFADDVIVSVVGGEPLLISATKAAVCKGESSTLAARGNCSGQIKWSTGEVGKSITVKPETSTNYSVFCASSVCKAVESTLRLEVAPPVTPVLKASKTVICQGEEVVLTAESCNGAVLWNTNDQGRTLTVKPTQQTQYTAICVRGECQSSVSQPVVISVQSQAPAMPVVAAQLKNNCPFVTVDLSSALQQKAAEGIYYEARMGNSPTSALVADVGAISENRTYYLFARNANGCYSAPAAVAVNITPCDKPLAVCINNPATALITITERTTIGNHYLEGKIGGSASSGTWSSNGTGTFNTTNGLSVIYAPSPEDRQAGKVTIRFSSDDPDGAGPCQAGSSLVELKIDANTDRPKEMIGVNKVVKSWKRLSTNLFEIEYSIQVVNMGANDLVEVRMVDSLDKVFNNGAVIVGKPSVVVMDPVTNTEVKWGLDTTFTGRNGNYELLIPEECNLTAGQARAVNFKITIDFTNAQDSVFYNTAFVTALDMNGHLCADKSANGNWPDINQNEDPTDDAEPTPIALNTLRGDDKDVFIPEGFSPNSDGINDFFVIKKPTALKASVEIYNRWGGIVYQADDYKNDWNGGLQGALTTGTYFYVIKLSDGREFSRFLTISR</sequence>
<dbReference type="Pfam" id="PF13585">
    <property type="entry name" value="CHU_C"/>
    <property type="match status" value="1"/>
</dbReference>